<gene>
    <name evidence="2" type="ORF">A2024_09550</name>
</gene>
<dbReference type="EMBL" id="MFFM01000023">
    <property type="protein sequence ID" value="OGF13233.1"/>
    <property type="molecule type" value="Genomic_DNA"/>
</dbReference>
<name>A0A1F5RGI3_9BACT</name>
<organism evidence="2 3">
    <name type="scientific">Candidatus Edwardsbacteria bacterium GWF2_54_11</name>
    <dbReference type="NCBI Taxonomy" id="1817851"/>
    <lineage>
        <taxon>Bacteria</taxon>
        <taxon>Candidatus Edwardsiibacteriota</taxon>
    </lineage>
</organism>
<protein>
    <submittedName>
        <fullName evidence="2">Uncharacterized protein</fullName>
    </submittedName>
</protein>
<proteinExistence type="predicted"/>
<dbReference type="Proteomes" id="UP000177230">
    <property type="component" value="Unassembled WGS sequence"/>
</dbReference>
<comment type="caution">
    <text evidence="2">The sequence shown here is derived from an EMBL/GenBank/DDBJ whole genome shotgun (WGS) entry which is preliminary data.</text>
</comment>
<accession>A0A1F5RGI3</accession>
<dbReference type="AlphaFoldDB" id="A0A1F5RGI3"/>
<keyword evidence="1" id="KW-0812">Transmembrane</keyword>
<reference evidence="2 3" key="1">
    <citation type="journal article" date="2016" name="Nat. Commun.">
        <title>Thousands of microbial genomes shed light on interconnected biogeochemical processes in an aquifer system.</title>
        <authorList>
            <person name="Anantharaman K."/>
            <person name="Brown C.T."/>
            <person name="Hug L.A."/>
            <person name="Sharon I."/>
            <person name="Castelle C.J."/>
            <person name="Probst A.J."/>
            <person name="Thomas B.C."/>
            <person name="Singh A."/>
            <person name="Wilkins M.J."/>
            <person name="Karaoz U."/>
            <person name="Brodie E.L."/>
            <person name="Williams K.H."/>
            <person name="Hubbard S.S."/>
            <person name="Banfield J.F."/>
        </authorList>
    </citation>
    <scope>NUCLEOTIDE SEQUENCE [LARGE SCALE GENOMIC DNA]</scope>
</reference>
<feature type="transmembrane region" description="Helical" evidence="1">
    <location>
        <begin position="55"/>
        <end position="74"/>
    </location>
</feature>
<evidence type="ECO:0000313" key="2">
    <source>
        <dbReference type="EMBL" id="OGF13233.1"/>
    </source>
</evidence>
<evidence type="ECO:0000313" key="3">
    <source>
        <dbReference type="Proteomes" id="UP000177230"/>
    </source>
</evidence>
<keyword evidence="1" id="KW-0472">Membrane</keyword>
<evidence type="ECO:0000256" key="1">
    <source>
        <dbReference type="SAM" id="Phobius"/>
    </source>
</evidence>
<keyword evidence="1" id="KW-1133">Transmembrane helix</keyword>
<sequence length="76" mass="8695">MNGHRETAIILHTKRSSPGLVERKQLGDCFIWYCEKLTSQLPKEMIKAIAWNDNGLNLTAMHISVAISLYFVIIKH</sequence>